<dbReference type="Proteomes" id="UP000001901">
    <property type="component" value="Chromosome"/>
</dbReference>
<dbReference type="STRING" id="572546.Arcpr_1702"/>
<dbReference type="EMBL" id="CP001857">
    <property type="protein sequence ID" value="ADB58748.1"/>
    <property type="molecule type" value="Genomic_DNA"/>
</dbReference>
<organism evidence="1 2">
    <name type="scientific">Archaeoglobus profundus (strain DSM 5631 / JCM 9629 / NBRC 100127 / Av18)</name>
    <dbReference type="NCBI Taxonomy" id="572546"/>
    <lineage>
        <taxon>Archaea</taxon>
        <taxon>Methanobacteriati</taxon>
        <taxon>Methanobacteriota</taxon>
        <taxon>Archaeoglobi</taxon>
        <taxon>Archaeoglobales</taxon>
        <taxon>Archaeoglobaceae</taxon>
        <taxon>Archaeoglobus</taxon>
    </lineage>
</organism>
<accession>D2RF54</accession>
<dbReference type="GeneID" id="8740395"/>
<sequence>MEGLDWSEERELFEGLGEFYYSEDVDDVCDCDGNNDILREKAEFLEKTIWAPESVIIFHICATKRCYPDDCPSFDERVCFLKYDDPKWLEEVRR</sequence>
<dbReference type="HOGENOM" id="CLU_2379234_0_0_2"/>
<proteinExistence type="predicted"/>
<name>D2RF54_ARCPA</name>
<reference evidence="1 2" key="1">
    <citation type="journal article" date="2010" name="Stand. Genomic Sci.">
        <title>Complete genome sequence of Archaeoglobus profundus type strain (AV18).</title>
        <authorList>
            <person name="von Jan M."/>
            <person name="Lapidus A."/>
            <person name="Del Rio T.G."/>
            <person name="Copeland A."/>
            <person name="Tice H."/>
            <person name="Cheng J.F."/>
            <person name="Lucas S."/>
            <person name="Chen F."/>
            <person name="Nolan M."/>
            <person name="Goodwin L."/>
            <person name="Han C."/>
            <person name="Pitluck S."/>
            <person name="Liolios K."/>
            <person name="Ivanova N."/>
            <person name="Mavromatis K."/>
            <person name="Ovchinnikova G."/>
            <person name="Chertkov O."/>
            <person name="Pati A."/>
            <person name="Chen A."/>
            <person name="Palaniappan K."/>
            <person name="Land M."/>
            <person name="Hauser L."/>
            <person name="Chang Y.J."/>
            <person name="Jeffries C.D."/>
            <person name="Saunders E."/>
            <person name="Brettin T."/>
            <person name="Detter J.C."/>
            <person name="Chain P."/>
            <person name="Eichinger K."/>
            <person name="Huber H."/>
            <person name="Spring S."/>
            <person name="Rohde M."/>
            <person name="Goker M."/>
            <person name="Wirth R."/>
            <person name="Woyke T."/>
            <person name="Bristow J."/>
            <person name="Eisen J.A."/>
            <person name="Markowitz V."/>
            <person name="Hugenholtz P."/>
            <person name="Kyrpides N.C."/>
            <person name="Klenk H.P."/>
        </authorList>
    </citation>
    <scope>NUCLEOTIDE SEQUENCE [LARGE SCALE GENOMIC DNA]</scope>
    <source>
        <strain evidence="2">DSM 5631 / JCM 9629 / NBRC 100127 / Av18</strain>
    </source>
</reference>
<evidence type="ECO:0000313" key="2">
    <source>
        <dbReference type="Proteomes" id="UP000001901"/>
    </source>
</evidence>
<dbReference type="PaxDb" id="572546-Arcpr_1702"/>
<dbReference type="RefSeq" id="WP_012941083.1">
    <property type="nucleotide sequence ID" value="NC_013741.1"/>
</dbReference>
<dbReference type="KEGG" id="apo:Arcpr_1702"/>
<protein>
    <submittedName>
        <fullName evidence="1">Uncharacterized protein</fullName>
    </submittedName>
</protein>
<gene>
    <name evidence="1" type="ordered locus">Arcpr_1702</name>
</gene>
<evidence type="ECO:0000313" key="1">
    <source>
        <dbReference type="EMBL" id="ADB58748.1"/>
    </source>
</evidence>
<dbReference type="AlphaFoldDB" id="D2RF54"/>
<keyword evidence="2" id="KW-1185">Reference proteome</keyword>